<feature type="signal peptide" evidence="2">
    <location>
        <begin position="1"/>
        <end position="20"/>
    </location>
</feature>
<feature type="compositionally biased region" description="Basic and acidic residues" evidence="1">
    <location>
        <begin position="124"/>
        <end position="140"/>
    </location>
</feature>
<keyword evidence="2" id="KW-0732">Signal</keyword>
<feature type="compositionally biased region" description="Pro residues" evidence="1">
    <location>
        <begin position="168"/>
        <end position="178"/>
    </location>
</feature>
<dbReference type="Proteomes" id="UP000663850">
    <property type="component" value="Unassembled WGS sequence"/>
</dbReference>
<dbReference type="PRINTS" id="PR01217">
    <property type="entry name" value="PRICHEXTENSN"/>
</dbReference>
<name>A0A8H3H098_9AGAM</name>
<sequence>MFKLTRAFVIAAAVSSSILCAPVPQDVGKPISTGQSADLSAPASSVFGLTSKDPSYQSRPTGLCVVPALAKDAGLSQGQEQLTVQQAIELCPEAFTIAVSSKSSKRSMKDSNVAPQAPSPAPEPHSDAPHPARAVDKHPPNAEAPSKPTNEPLPGAPQPPVARDLPPQHTPVPQPAPEPLTDAFQPHVARDLPPQPEFAPSPSPQPHNPHPVRSRGEQPPRVGVPPQPDAPRPVAVRSKGEHHHDLQSVPVCSPVLSST</sequence>
<feature type="compositionally biased region" description="Pro residues" evidence="1">
    <location>
        <begin position="222"/>
        <end position="231"/>
    </location>
</feature>
<evidence type="ECO:0000313" key="4">
    <source>
        <dbReference type="Proteomes" id="UP000663850"/>
    </source>
</evidence>
<protein>
    <submittedName>
        <fullName evidence="3">Uncharacterized protein</fullName>
    </submittedName>
</protein>
<reference evidence="3" key="1">
    <citation type="submission" date="2021-01" db="EMBL/GenBank/DDBJ databases">
        <authorList>
            <person name="Kaushik A."/>
        </authorList>
    </citation>
    <scope>NUCLEOTIDE SEQUENCE</scope>
    <source>
        <strain evidence="3">Type strain: AG8-Rh-89/</strain>
    </source>
</reference>
<accession>A0A8H3H098</accession>
<evidence type="ECO:0000313" key="3">
    <source>
        <dbReference type="EMBL" id="CAE6475259.1"/>
    </source>
</evidence>
<feature type="region of interest" description="Disordered" evidence="1">
    <location>
        <begin position="100"/>
        <end position="259"/>
    </location>
</feature>
<proteinExistence type="predicted"/>
<feature type="compositionally biased region" description="Pro residues" evidence="1">
    <location>
        <begin position="193"/>
        <end position="209"/>
    </location>
</feature>
<dbReference type="AlphaFoldDB" id="A0A8H3H098"/>
<evidence type="ECO:0000256" key="2">
    <source>
        <dbReference type="SAM" id="SignalP"/>
    </source>
</evidence>
<comment type="caution">
    <text evidence="3">The sequence shown here is derived from an EMBL/GenBank/DDBJ whole genome shotgun (WGS) entry which is preliminary data.</text>
</comment>
<organism evidence="3 4">
    <name type="scientific">Rhizoctonia solani</name>
    <dbReference type="NCBI Taxonomy" id="456999"/>
    <lineage>
        <taxon>Eukaryota</taxon>
        <taxon>Fungi</taxon>
        <taxon>Dikarya</taxon>
        <taxon>Basidiomycota</taxon>
        <taxon>Agaricomycotina</taxon>
        <taxon>Agaricomycetes</taxon>
        <taxon>Cantharellales</taxon>
        <taxon>Ceratobasidiaceae</taxon>
        <taxon>Rhizoctonia</taxon>
    </lineage>
</organism>
<dbReference type="EMBL" id="CAJMWZ010003471">
    <property type="protein sequence ID" value="CAE6475259.1"/>
    <property type="molecule type" value="Genomic_DNA"/>
</dbReference>
<feature type="chain" id="PRO_5034722746" evidence="2">
    <location>
        <begin position="21"/>
        <end position="259"/>
    </location>
</feature>
<evidence type="ECO:0000256" key="1">
    <source>
        <dbReference type="SAM" id="MobiDB-lite"/>
    </source>
</evidence>
<gene>
    <name evidence="3" type="ORF">RDB_LOCUS68179</name>
</gene>